<dbReference type="GO" id="GO:1990782">
    <property type="term" value="F:protein tyrosine kinase binding"/>
    <property type="evidence" value="ECO:0007669"/>
    <property type="project" value="TreeGrafter"/>
</dbReference>
<feature type="domain" description="Ig-like" evidence="2">
    <location>
        <begin position="120"/>
        <end position="207"/>
    </location>
</feature>
<dbReference type="GO" id="GO:0035723">
    <property type="term" value="P:interleukin-15-mediated signaling pathway"/>
    <property type="evidence" value="ECO:0007669"/>
    <property type="project" value="TreeGrafter"/>
</dbReference>
<keyword evidence="1" id="KW-0812">Transmembrane</keyword>
<dbReference type="InterPro" id="IPR003599">
    <property type="entry name" value="Ig_sub"/>
</dbReference>
<dbReference type="InterPro" id="IPR013783">
    <property type="entry name" value="Ig-like_fold"/>
</dbReference>
<keyword evidence="1" id="KW-1133">Transmembrane helix</keyword>
<dbReference type="RefSeq" id="XP_008302279.1">
    <property type="nucleotide sequence ID" value="XM_008304057.1"/>
</dbReference>
<dbReference type="GO" id="GO:0042110">
    <property type="term" value="P:T cell activation"/>
    <property type="evidence" value="ECO:0007669"/>
    <property type="project" value="TreeGrafter"/>
</dbReference>
<keyword evidence="3" id="KW-1185">Reference proteome</keyword>
<dbReference type="SMART" id="SM00409">
    <property type="entry name" value="IG"/>
    <property type="match status" value="1"/>
</dbReference>
<evidence type="ECO:0000259" key="2">
    <source>
        <dbReference type="PROSITE" id="PS50835"/>
    </source>
</evidence>
<dbReference type="GO" id="GO:0009897">
    <property type="term" value="C:external side of plasma membrane"/>
    <property type="evidence" value="ECO:0007669"/>
    <property type="project" value="TreeGrafter"/>
</dbReference>
<feature type="non-terminal residue" evidence="4">
    <location>
        <position position="1"/>
    </location>
</feature>
<dbReference type="GO" id="GO:0042289">
    <property type="term" value="F:MHC class II protein binding"/>
    <property type="evidence" value="ECO:0007669"/>
    <property type="project" value="TreeGrafter"/>
</dbReference>
<sequence length="316" mass="34928">LSLIGECFLFFAAGVSGDRHLYHSLGNDVILPCDNVPPSQARCLFIDWIYERDSDSVDRIPRVDKGKVNQNPPGGSSLSLRNDCSLIISNITAEDAGRYTCRSNHPRSTLVHLNILTISPSPADTDPERDDEVTLTCSMWRYNTNRPCPQNSILWVDEEGTVLPGEDGGYKFNGQMDCVSNLAVKRQSDYNRSYTCQFIEANSVKIDAHFTLVYTDPPPSSTSIIVGAVVGVLVVLVVIAAVLIKYRRRAKATEGVQKPTHSQEEPESNLTYITVNHANQNPKRKVKVKEEAVTYSTVKNTVKADNDPSSFYSSVG</sequence>
<dbReference type="SUPFAM" id="SSF48726">
    <property type="entry name" value="Immunoglobulin"/>
    <property type="match status" value="1"/>
</dbReference>
<dbReference type="Gene3D" id="2.60.40.10">
    <property type="entry name" value="Immunoglobulins"/>
    <property type="match status" value="1"/>
</dbReference>
<evidence type="ECO:0000256" key="1">
    <source>
        <dbReference type="SAM" id="Phobius"/>
    </source>
</evidence>
<dbReference type="GeneID" id="103374039"/>
<dbReference type="InterPro" id="IPR036179">
    <property type="entry name" value="Ig-like_dom_sf"/>
</dbReference>
<evidence type="ECO:0000313" key="4">
    <source>
        <dbReference type="RefSeq" id="XP_008302279.1"/>
    </source>
</evidence>
<feature type="domain" description="Ig-like" evidence="2">
    <location>
        <begin position="26"/>
        <end position="119"/>
    </location>
</feature>
<feature type="transmembrane region" description="Helical" evidence="1">
    <location>
        <begin position="224"/>
        <end position="244"/>
    </location>
</feature>
<dbReference type="GO" id="GO:0045121">
    <property type="term" value="C:membrane raft"/>
    <property type="evidence" value="ECO:0007669"/>
    <property type="project" value="TreeGrafter"/>
</dbReference>
<dbReference type="PANTHER" id="PTHR11422:SF5">
    <property type="entry name" value="DIVERSE IMMUNOGLOBULIN DOMAIN-CONTAINING PROTEIN 1.1 ISOFORM X1-RELATED"/>
    <property type="match status" value="1"/>
</dbReference>
<keyword evidence="1" id="KW-0472">Membrane</keyword>
<protein>
    <submittedName>
        <fullName evidence="4">Carcinoembryonic antigen-related cell adhesion molecule 2-like</fullName>
    </submittedName>
</protein>
<name>A0A9Y4NRP9_9TELE</name>
<dbReference type="Proteomes" id="UP000694891">
    <property type="component" value="Unplaced"/>
</dbReference>
<dbReference type="InterPro" id="IPR007110">
    <property type="entry name" value="Ig-like_dom"/>
</dbReference>
<dbReference type="InterPro" id="IPR013106">
    <property type="entry name" value="Ig_V-set"/>
</dbReference>
<proteinExistence type="predicted"/>
<dbReference type="AlphaFoldDB" id="A0A9Y4NRP9"/>
<reference evidence="4" key="1">
    <citation type="submission" date="2025-08" db="UniProtKB">
        <authorList>
            <consortium name="RefSeq"/>
        </authorList>
    </citation>
    <scope>IDENTIFICATION</scope>
</reference>
<accession>A0A9Y4NRP9</accession>
<organism evidence="3 4">
    <name type="scientific">Stegastes partitus</name>
    <name type="common">bicolor damselfish</name>
    <dbReference type="NCBI Taxonomy" id="144197"/>
    <lineage>
        <taxon>Eukaryota</taxon>
        <taxon>Metazoa</taxon>
        <taxon>Chordata</taxon>
        <taxon>Craniata</taxon>
        <taxon>Vertebrata</taxon>
        <taxon>Euteleostomi</taxon>
        <taxon>Actinopterygii</taxon>
        <taxon>Neopterygii</taxon>
        <taxon>Teleostei</taxon>
        <taxon>Neoteleostei</taxon>
        <taxon>Acanthomorphata</taxon>
        <taxon>Ovalentaria</taxon>
        <taxon>Pomacentridae</taxon>
        <taxon>Stegastes</taxon>
    </lineage>
</organism>
<gene>
    <name evidence="4" type="primary">LOC103374039</name>
</gene>
<dbReference type="Pfam" id="PF07686">
    <property type="entry name" value="V-set"/>
    <property type="match status" value="1"/>
</dbReference>
<dbReference type="GO" id="GO:0070374">
    <property type="term" value="P:positive regulation of ERK1 and ERK2 cascade"/>
    <property type="evidence" value="ECO:0007669"/>
    <property type="project" value="TreeGrafter"/>
</dbReference>
<dbReference type="PROSITE" id="PS50835">
    <property type="entry name" value="IG_LIKE"/>
    <property type="match status" value="2"/>
</dbReference>
<dbReference type="PANTHER" id="PTHR11422">
    <property type="entry name" value="T-CELL SURFACE GLYCOPROTEIN CD4"/>
    <property type="match status" value="1"/>
</dbReference>
<evidence type="ECO:0000313" key="3">
    <source>
        <dbReference type="Proteomes" id="UP000694891"/>
    </source>
</evidence>